<reference evidence="3 4" key="1">
    <citation type="submission" date="2019-08" db="EMBL/GenBank/DDBJ databases">
        <title>In-depth cultivation of the pig gut microbiome towards novel bacterial diversity and tailored functional studies.</title>
        <authorList>
            <person name="Wylensek D."/>
            <person name="Hitch T.C.A."/>
            <person name="Clavel T."/>
        </authorList>
    </citation>
    <scope>NUCLEOTIDE SEQUENCE [LARGE SCALE GENOMIC DNA]</scope>
    <source>
        <strain evidence="3 4">RF-GAM-744-WT-7</strain>
    </source>
</reference>
<dbReference type="EMBL" id="VUMY01000016">
    <property type="protein sequence ID" value="MST50278.1"/>
    <property type="molecule type" value="Genomic_DNA"/>
</dbReference>
<dbReference type="RefSeq" id="WP_154545773.1">
    <property type="nucleotide sequence ID" value="NZ_JAQYQY010000027.1"/>
</dbReference>
<gene>
    <name evidence="3" type="ORF">FYJ63_08560</name>
</gene>
<proteinExistence type="predicted"/>
<sequence>MLATLTGLGLSAAAGLNAYIPFLVVALVARFTDVINLPSEYVWIESPWAIGIAAVLLLAEIFLDKVPAVDTLNDAVGTVIRPLSGGLIFAATSAAQSFEENSTFMTENTWIGIILGVVVALIVHSGKAVSRPVLNTTTAGFAAPVASAGEDTFSVAMSLSAVFLPVLVIAFLIILGGILFVLIRKTSALATRRGAKDSEVAEADPQ</sequence>
<keyword evidence="1" id="KW-0812">Transmembrane</keyword>
<evidence type="ECO:0000256" key="1">
    <source>
        <dbReference type="SAM" id="Phobius"/>
    </source>
</evidence>
<feature type="transmembrane region" description="Helical" evidence="1">
    <location>
        <begin position="109"/>
        <end position="126"/>
    </location>
</feature>
<dbReference type="Pfam" id="PF13548">
    <property type="entry name" value="DUF4126"/>
    <property type="match status" value="1"/>
</dbReference>
<feature type="transmembrane region" description="Helical" evidence="1">
    <location>
        <begin position="162"/>
        <end position="183"/>
    </location>
</feature>
<evidence type="ECO:0000313" key="4">
    <source>
        <dbReference type="Proteomes" id="UP000442535"/>
    </source>
</evidence>
<evidence type="ECO:0000259" key="2">
    <source>
        <dbReference type="Pfam" id="PF13548"/>
    </source>
</evidence>
<evidence type="ECO:0000313" key="3">
    <source>
        <dbReference type="EMBL" id="MST50278.1"/>
    </source>
</evidence>
<feature type="transmembrane region" description="Helical" evidence="1">
    <location>
        <begin position="42"/>
        <end position="63"/>
    </location>
</feature>
<dbReference type="Proteomes" id="UP000442535">
    <property type="component" value="Unassembled WGS sequence"/>
</dbReference>
<keyword evidence="4" id="KW-1185">Reference proteome</keyword>
<dbReference type="InterPro" id="IPR025196">
    <property type="entry name" value="DUF4126"/>
</dbReference>
<name>A0A7K0K4D9_9ACTO</name>
<feature type="domain" description="DUF4126" evidence="2">
    <location>
        <begin position="5"/>
        <end position="185"/>
    </location>
</feature>
<organism evidence="3 4">
    <name type="scientific">Mobiluncus porci</name>
    <dbReference type="NCBI Taxonomy" id="2652278"/>
    <lineage>
        <taxon>Bacteria</taxon>
        <taxon>Bacillati</taxon>
        <taxon>Actinomycetota</taxon>
        <taxon>Actinomycetes</taxon>
        <taxon>Actinomycetales</taxon>
        <taxon>Actinomycetaceae</taxon>
        <taxon>Mobiluncus</taxon>
    </lineage>
</organism>
<keyword evidence="1" id="KW-1133">Transmembrane helix</keyword>
<accession>A0A7K0K4D9</accession>
<keyword evidence="1" id="KW-0472">Membrane</keyword>
<comment type="caution">
    <text evidence="3">The sequence shown here is derived from an EMBL/GenBank/DDBJ whole genome shotgun (WGS) entry which is preliminary data.</text>
</comment>
<protein>
    <submittedName>
        <fullName evidence="3">DUF4126 domain-containing protein</fullName>
    </submittedName>
</protein>
<dbReference type="AlphaFoldDB" id="A0A7K0K4D9"/>